<keyword evidence="2 3" id="KW-0249">Electron transport</keyword>
<dbReference type="RefSeq" id="WP_011833187.1">
    <property type="nucleotide sequence ID" value="NC_008942.1"/>
</dbReference>
<keyword evidence="3 5" id="KW-0676">Redox-active center</keyword>
<reference evidence="7 8" key="1">
    <citation type="journal article" date="2009" name="Stand. Genomic Sci.">
        <title>Complete genome sequence of Methanocorpusculum labreanum type strain Z.</title>
        <authorList>
            <person name="Anderson I.J."/>
            <person name="Sieprawska-Lupa M."/>
            <person name="Goltsman E."/>
            <person name="Lapidus A."/>
            <person name="Copeland A."/>
            <person name="Glavina Del Rio T."/>
            <person name="Tice H."/>
            <person name="Dalin E."/>
            <person name="Barry K."/>
            <person name="Pitluck S."/>
            <person name="Hauser L."/>
            <person name="Land M."/>
            <person name="Lucas S."/>
            <person name="Richardson P."/>
            <person name="Whitman W.B."/>
            <person name="Kyrpides N.C."/>
        </authorList>
    </citation>
    <scope>NUCLEOTIDE SEQUENCE [LARGE SCALE GENOMIC DNA]</scope>
    <source>
        <strain evidence="8">ATCC 43576 / DSM 4855 / Z</strain>
    </source>
</reference>
<dbReference type="OrthoDB" id="50016at2157"/>
<keyword evidence="3" id="KW-0813">Transport</keyword>
<evidence type="ECO:0000256" key="5">
    <source>
        <dbReference type="PIRSR" id="PIRSR037031-51"/>
    </source>
</evidence>
<dbReference type="InterPro" id="IPR012336">
    <property type="entry name" value="Thioredoxin-like_fold"/>
</dbReference>
<dbReference type="Gene3D" id="3.40.30.10">
    <property type="entry name" value="Glutaredoxin"/>
    <property type="match status" value="1"/>
</dbReference>
<evidence type="ECO:0000313" key="7">
    <source>
        <dbReference type="EMBL" id="ABN06986.1"/>
    </source>
</evidence>
<dbReference type="PANTHER" id="PTHR36450">
    <property type="entry name" value="THIOREDOXIN"/>
    <property type="match status" value="1"/>
</dbReference>
<dbReference type="InterPro" id="IPR005243">
    <property type="entry name" value="THIRX-like_proc"/>
</dbReference>
<keyword evidence="5" id="KW-1015">Disulfide bond</keyword>
<dbReference type="NCBIfam" id="TIGR00412">
    <property type="entry name" value="redox_disulf_2"/>
    <property type="match status" value="1"/>
</dbReference>
<evidence type="ECO:0000256" key="2">
    <source>
        <dbReference type="ARBA" id="ARBA00022982"/>
    </source>
</evidence>
<dbReference type="HOGENOM" id="CLU_090389_18_2_2"/>
<feature type="domain" description="Thioredoxin-like fold" evidence="6">
    <location>
        <begin position="3"/>
        <end position="76"/>
    </location>
</feature>
<evidence type="ECO:0000256" key="4">
    <source>
        <dbReference type="PIRSR" id="PIRSR037031-50"/>
    </source>
</evidence>
<dbReference type="eggNOG" id="arCOG02713">
    <property type="taxonomic scope" value="Archaea"/>
</dbReference>
<proteinExistence type="inferred from homology"/>
<feature type="active site" description="Nucleophile" evidence="4">
    <location>
        <position position="11"/>
    </location>
</feature>
<dbReference type="Proteomes" id="UP000000365">
    <property type="component" value="Chromosome"/>
</dbReference>
<dbReference type="PIRSF" id="PIRSF037031">
    <property type="entry name" value="Redox_disulphide_2"/>
    <property type="match status" value="1"/>
</dbReference>
<dbReference type="EMBL" id="CP000559">
    <property type="protein sequence ID" value="ABN06986.1"/>
    <property type="molecule type" value="Genomic_DNA"/>
</dbReference>
<name>A2SRN0_METLZ</name>
<protein>
    <recommendedName>
        <fullName evidence="3">Thioredoxin</fullName>
    </recommendedName>
</protein>
<dbReference type="PANTHER" id="PTHR36450:SF1">
    <property type="entry name" value="THIOREDOXIN"/>
    <property type="match status" value="1"/>
</dbReference>
<comment type="similarity">
    <text evidence="1 3">Belongs to the glutaredoxin family.</text>
</comment>
<gene>
    <name evidence="7" type="ordered locus">Mlab_0815</name>
</gene>
<dbReference type="STRING" id="410358.Mlab_0815"/>
<comment type="function">
    <text evidence="3">Does not function as a glutathione-disulfide oxidoreductase in the presence of glutathione and glutathione reductase. Has low thioredoxin activity in vitro.</text>
</comment>
<evidence type="ECO:0000256" key="3">
    <source>
        <dbReference type="PIRNR" id="PIRNR037031"/>
    </source>
</evidence>
<dbReference type="InterPro" id="IPR036249">
    <property type="entry name" value="Thioredoxin-like_sf"/>
</dbReference>
<dbReference type="AlphaFoldDB" id="A2SRN0"/>
<sequence length="78" mass="8583">MTKIEVLGTGCAKCKRLFANTEQAIKELNITVDLVKIETLDQIAERGVMMTPALIINDEIVAEGRVPDVKEIKALLSE</sequence>
<feature type="active site" description="Nucleophile" evidence="4">
    <location>
        <position position="14"/>
    </location>
</feature>
<dbReference type="KEGG" id="mla:Mlab_0815"/>
<dbReference type="Pfam" id="PF13192">
    <property type="entry name" value="Thioredoxin_3"/>
    <property type="match status" value="1"/>
</dbReference>
<keyword evidence="8" id="KW-1185">Reference proteome</keyword>
<organism evidence="7 8">
    <name type="scientific">Methanocorpusculum labreanum (strain ATCC 43576 / DSM 4855 / Z)</name>
    <dbReference type="NCBI Taxonomy" id="410358"/>
    <lineage>
        <taxon>Archaea</taxon>
        <taxon>Methanobacteriati</taxon>
        <taxon>Methanobacteriota</taxon>
        <taxon>Stenosarchaea group</taxon>
        <taxon>Methanomicrobia</taxon>
        <taxon>Methanomicrobiales</taxon>
        <taxon>Methanocorpusculaceae</taxon>
        <taxon>Methanocorpusculum</taxon>
    </lineage>
</organism>
<accession>A2SRN0</accession>
<evidence type="ECO:0000256" key="1">
    <source>
        <dbReference type="ARBA" id="ARBA00007787"/>
    </source>
</evidence>
<evidence type="ECO:0000259" key="6">
    <source>
        <dbReference type="Pfam" id="PF13192"/>
    </source>
</evidence>
<feature type="disulfide bond" description="Redox-active" evidence="5">
    <location>
        <begin position="11"/>
        <end position="14"/>
    </location>
</feature>
<dbReference type="SUPFAM" id="SSF52833">
    <property type="entry name" value="Thioredoxin-like"/>
    <property type="match status" value="1"/>
</dbReference>
<dbReference type="GeneID" id="4795188"/>
<evidence type="ECO:0000313" key="8">
    <source>
        <dbReference type="Proteomes" id="UP000000365"/>
    </source>
</evidence>